<keyword evidence="2" id="KW-1185">Reference proteome</keyword>
<evidence type="ECO:0000313" key="1">
    <source>
        <dbReference type="EMBL" id="KRN07907.1"/>
    </source>
</evidence>
<accession>J0UQI5</accession>
<dbReference type="EMBL" id="AYYH01000090">
    <property type="protein sequence ID" value="KRN07907.1"/>
    <property type="molecule type" value="Genomic_DNA"/>
</dbReference>
<dbReference type="Proteomes" id="UP000050898">
    <property type="component" value="Unassembled WGS sequence"/>
</dbReference>
<gene>
    <name evidence="1" type="ORF">FD00_GL002498</name>
</gene>
<comment type="caution">
    <text evidence="1">The sequence shown here is derived from an EMBL/GenBank/DDBJ whole genome shotgun (WGS) entry which is preliminary data.</text>
</comment>
<organism evidence="1 2">
    <name type="scientific">Liquorilactobacillus mali KCTC 3596 = DSM 20444</name>
    <dbReference type="NCBI Taxonomy" id="1046596"/>
    <lineage>
        <taxon>Bacteria</taxon>
        <taxon>Bacillati</taxon>
        <taxon>Bacillota</taxon>
        <taxon>Bacilli</taxon>
        <taxon>Lactobacillales</taxon>
        <taxon>Lactobacillaceae</taxon>
        <taxon>Liquorilactobacillus</taxon>
    </lineage>
</organism>
<protein>
    <submittedName>
        <fullName evidence="1">Uncharacterized protein</fullName>
    </submittedName>
</protein>
<evidence type="ECO:0000313" key="2">
    <source>
        <dbReference type="Proteomes" id="UP000050898"/>
    </source>
</evidence>
<dbReference type="GeneID" id="98316669"/>
<name>J0UQI5_9LACO</name>
<proteinExistence type="predicted"/>
<reference evidence="1 2" key="1">
    <citation type="journal article" date="2015" name="Genome Announc.">
        <title>Expanding the biotechnology potential of lactobacilli through comparative genomics of 213 strains and associated genera.</title>
        <authorList>
            <person name="Sun Z."/>
            <person name="Harris H.M."/>
            <person name="McCann A."/>
            <person name="Guo C."/>
            <person name="Argimon S."/>
            <person name="Zhang W."/>
            <person name="Yang X."/>
            <person name="Jeffery I.B."/>
            <person name="Cooney J.C."/>
            <person name="Kagawa T.F."/>
            <person name="Liu W."/>
            <person name="Song Y."/>
            <person name="Salvetti E."/>
            <person name="Wrobel A."/>
            <person name="Rasinkangas P."/>
            <person name="Parkhill J."/>
            <person name="Rea M.C."/>
            <person name="O'Sullivan O."/>
            <person name="Ritari J."/>
            <person name="Douillard F.P."/>
            <person name="Paul Ross R."/>
            <person name="Yang R."/>
            <person name="Briner A.E."/>
            <person name="Felis G.E."/>
            <person name="de Vos W.M."/>
            <person name="Barrangou R."/>
            <person name="Klaenhammer T.R."/>
            <person name="Caufield P.W."/>
            <person name="Cui Y."/>
            <person name="Zhang H."/>
            <person name="O'Toole P.W."/>
        </authorList>
    </citation>
    <scope>NUCLEOTIDE SEQUENCE [LARGE SCALE GENOMIC DNA]</scope>
    <source>
        <strain evidence="1 2">DSM 20444</strain>
    </source>
</reference>
<dbReference type="OrthoDB" id="2990316at2"/>
<sequence>MSPYLEKKIKELSFTTNIDKTRIELLSTLVPFILSTEIFEHNPNVRELTDKLLLKKELKDYLFKSRTQIVARIVREIQGFSEEQLYKNIIIFKDFYSENLDTPSEEKKKKVKLLTNNELRAEERILKTMKKYSRNRDK</sequence>
<dbReference type="RefSeq" id="WP_003690537.1">
    <property type="nucleotide sequence ID" value="NZ_AKKT01000147.1"/>
</dbReference>
<dbReference type="AlphaFoldDB" id="J0UQI5"/>
<dbReference type="PATRIC" id="fig|1046596.6.peg.2628"/>